<dbReference type="PANTHER" id="PTHR45024">
    <property type="entry name" value="DEHYDROGENASES, SHORT CHAIN"/>
    <property type="match status" value="1"/>
</dbReference>
<reference evidence="5" key="1">
    <citation type="submission" date="2023-04" db="EMBL/GenBank/DDBJ databases">
        <title>Complete genome sequence of Temperatibacter marinus.</title>
        <authorList>
            <person name="Rong J.-C."/>
            <person name="Yi M.-L."/>
            <person name="Zhao Q."/>
        </authorList>
    </citation>
    <scope>NUCLEOTIDE SEQUENCE</scope>
    <source>
        <strain evidence="5">NBRC 110045</strain>
    </source>
</reference>
<dbReference type="SUPFAM" id="SSF51735">
    <property type="entry name" value="NAD(P)-binding Rossmann-fold domains"/>
    <property type="match status" value="1"/>
</dbReference>
<dbReference type="AlphaFoldDB" id="A0AA52EDY1"/>
<dbReference type="Gene3D" id="3.40.50.720">
    <property type="entry name" value="NAD(P)-binding Rossmann-like Domain"/>
    <property type="match status" value="1"/>
</dbReference>
<evidence type="ECO:0000256" key="1">
    <source>
        <dbReference type="ARBA" id="ARBA00006484"/>
    </source>
</evidence>
<dbReference type="InterPro" id="IPR002347">
    <property type="entry name" value="SDR_fam"/>
</dbReference>
<dbReference type="Proteomes" id="UP001268683">
    <property type="component" value="Chromosome"/>
</dbReference>
<proteinExistence type="inferred from homology"/>
<evidence type="ECO:0000256" key="2">
    <source>
        <dbReference type="ARBA" id="ARBA00023002"/>
    </source>
</evidence>
<dbReference type="PANTHER" id="PTHR45024:SF2">
    <property type="entry name" value="SCP2 DOMAIN-CONTAINING PROTEIN"/>
    <property type="match status" value="1"/>
</dbReference>
<keyword evidence="2" id="KW-0560">Oxidoreductase</keyword>
<evidence type="ECO:0000259" key="4">
    <source>
        <dbReference type="SMART" id="SM00822"/>
    </source>
</evidence>
<keyword evidence="6" id="KW-1185">Reference proteome</keyword>
<dbReference type="KEGG" id="tmk:QGN29_01385"/>
<dbReference type="InterPro" id="IPR057326">
    <property type="entry name" value="KR_dom"/>
</dbReference>
<dbReference type="InterPro" id="IPR036291">
    <property type="entry name" value="NAD(P)-bd_dom_sf"/>
</dbReference>
<accession>A0AA52EDY1</accession>
<name>A0AA52EDY1_9PROT</name>
<dbReference type="Pfam" id="PF00106">
    <property type="entry name" value="adh_short"/>
    <property type="match status" value="1"/>
</dbReference>
<protein>
    <submittedName>
        <fullName evidence="5">SDR family NAD(P)-dependent oxidoreductase</fullName>
    </submittedName>
</protein>
<comment type="similarity">
    <text evidence="1 3">Belongs to the short-chain dehydrogenases/reductases (SDR) family.</text>
</comment>
<dbReference type="PRINTS" id="PR00080">
    <property type="entry name" value="SDRFAMILY"/>
</dbReference>
<evidence type="ECO:0000256" key="3">
    <source>
        <dbReference type="RuleBase" id="RU000363"/>
    </source>
</evidence>
<dbReference type="EMBL" id="CP123872">
    <property type="protein sequence ID" value="WND03016.1"/>
    <property type="molecule type" value="Genomic_DNA"/>
</dbReference>
<dbReference type="SMART" id="SM00822">
    <property type="entry name" value="PKS_KR"/>
    <property type="match status" value="1"/>
</dbReference>
<feature type="domain" description="Ketoreductase" evidence="4">
    <location>
        <begin position="9"/>
        <end position="196"/>
    </location>
</feature>
<gene>
    <name evidence="5" type="ORF">QGN29_01385</name>
</gene>
<evidence type="ECO:0000313" key="6">
    <source>
        <dbReference type="Proteomes" id="UP001268683"/>
    </source>
</evidence>
<sequence length="300" mass="31755">MSDIRFDNQVAIITGAGQGLGRTHALGLASRGAKVIVNDMNADNAQAVSKEIEDAGGLAIANSANVAEIDQVQAMVQSAMDAWGRVDILVNNAGILRDKSFAKMDMADFELVVKVHLLGSALCAKAVWDIMRDQGYGRIVMTTSSSGMYGNFGQANYGAAKCGVTGLMNTLCLEGERSGIKVNTLSPTAFTQMTDGLLPQEMLDLMTPESVTAGLLTLCDKDAPNRTILCAGAGAYARTVIHETDGVYLKPEDQTPEAIRAQMDSISDLNGMEMLTNGWGQTGKFVKKAADNLGIDLPKG</sequence>
<dbReference type="RefSeq" id="WP_310798862.1">
    <property type="nucleotide sequence ID" value="NZ_CP123872.1"/>
</dbReference>
<dbReference type="PRINTS" id="PR00081">
    <property type="entry name" value="GDHRDH"/>
</dbReference>
<evidence type="ECO:0000313" key="5">
    <source>
        <dbReference type="EMBL" id="WND03016.1"/>
    </source>
</evidence>
<dbReference type="GO" id="GO:0016491">
    <property type="term" value="F:oxidoreductase activity"/>
    <property type="evidence" value="ECO:0007669"/>
    <property type="project" value="UniProtKB-KW"/>
</dbReference>
<organism evidence="5 6">
    <name type="scientific">Temperatibacter marinus</name>
    <dbReference type="NCBI Taxonomy" id="1456591"/>
    <lineage>
        <taxon>Bacteria</taxon>
        <taxon>Pseudomonadati</taxon>
        <taxon>Pseudomonadota</taxon>
        <taxon>Alphaproteobacteria</taxon>
        <taxon>Kordiimonadales</taxon>
        <taxon>Temperatibacteraceae</taxon>
        <taxon>Temperatibacter</taxon>
    </lineage>
</organism>
<dbReference type="InterPro" id="IPR051687">
    <property type="entry name" value="Peroxisomal_Beta-Oxidation"/>
</dbReference>